<comment type="function">
    <text evidence="5">Removes the formyl group from the N-terminal Met of newly synthesized proteins. Requires at least a dipeptide for an efficient rate of reaction. N-terminal L-methionine is a prerequisite for activity but the enzyme has broad specificity at other positions.</text>
</comment>
<comment type="similarity">
    <text evidence="1 5">Belongs to the polypeptide deformylase family.</text>
</comment>
<evidence type="ECO:0000313" key="8">
    <source>
        <dbReference type="Proteomes" id="UP000034704"/>
    </source>
</evidence>
<feature type="region of interest" description="Disordered" evidence="6">
    <location>
        <begin position="1"/>
        <end position="20"/>
    </location>
</feature>
<keyword evidence="2 5" id="KW-0479">Metal-binding</keyword>
<dbReference type="PRINTS" id="PR01576">
    <property type="entry name" value="PDEFORMYLASE"/>
</dbReference>
<name>A0A0G0ZFY5_9BACT</name>
<evidence type="ECO:0000256" key="4">
    <source>
        <dbReference type="ARBA" id="ARBA00022917"/>
    </source>
</evidence>
<accession>A0A0G0ZFY5</accession>
<dbReference type="HAMAP" id="MF_00163">
    <property type="entry name" value="Pep_deformylase"/>
    <property type="match status" value="1"/>
</dbReference>
<dbReference type="GO" id="GO:0046872">
    <property type="term" value="F:metal ion binding"/>
    <property type="evidence" value="ECO:0007669"/>
    <property type="project" value="UniProtKB-KW"/>
</dbReference>
<dbReference type="EC" id="3.5.1.88" evidence="5"/>
<dbReference type="PIRSF" id="PIRSF004749">
    <property type="entry name" value="Pep_def"/>
    <property type="match status" value="1"/>
</dbReference>
<evidence type="ECO:0000256" key="5">
    <source>
        <dbReference type="HAMAP-Rule" id="MF_00163"/>
    </source>
</evidence>
<dbReference type="PATRIC" id="fig|1618756.3.peg.458"/>
<evidence type="ECO:0000256" key="2">
    <source>
        <dbReference type="ARBA" id="ARBA00022723"/>
    </source>
</evidence>
<dbReference type="NCBIfam" id="NF001159">
    <property type="entry name" value="PRK00150.1-3"/>
    <property type="match status" value="1"/>
</dbReference>
<dbReference type="FunFam" id="3.90.45.10:FF:000003">
    <property type="entry name" value="Peptide deformylase"/>
    <property type="match status" value="1"/>
</dbReference>
<evidence type="ECO:0000256" key="3">
    <source>
        <dbReference type="ARBA" id="ARBA00022801"/>
    </source>
</evidence>
<reference evidence="7 8" key="1">
    <citation type="journal article" date="2015" name="Nature">
        <title>rRNA introns, odd ribosomes, and small enigmatic genomes across a large radiation of phyla.</title>
        <authorList>
            <person name="Brown C.T."/>
            <person name="Hug L.A."/>
            <person name="Thomas B.C."/>
            <person name="Sharon I."/>
            <person name="Castelle C.J."/>
            <person name="Singh A."/>
            <person name="Wilkins M.J."/>
            <person name="Williams K.H."/>
            <person name="Banfield J.F."/>
        </authorList>
    </citation>
    <scope>NUCLEOTIDE SEQUENCE [LARGE SCALE GENOMIC DNA]</scope>
</reference>
<dbReference type="CDD" id="cd00487">
    <property type="entry name" value="Pep_deformylase"/>
    <property type="match status" value="1"/>
</dbReference>
<dbReference type="Pfam" id="PF01327">
    <property type="entry name" value="Pep_deformylase"/>
    <property type="match status" value="1"/>
</dbReference>
<gene>
    <name evidence="5" type="primary">def</name>
    <name evidence="7" type="ORF">UV12_C0006G0036</name>
</gene>
<organism evidence="7 8">
    <name type="scientific">Candidatus Nomurabacteria bacterium GW2011_GWC2_42_20</name>
    <dbReference type="NCBI Taxonomy" id="1618756"/>
    <lineage>
        <taxon>Bacteria</taxon>
        <taxon>Candidatus Nomuraibacteriota</taxon>
    </lineage>
</organism>
<dbReference type="AlphaFoldDB" id="A0A0G0ZFY5"/>
<feature type="binding site" evidence="5">
    <location>
        <position position="118"/>
    </location>
    <ligand>
        <name>Fe cation</name>
        <dbReference type="ChEBI" id="CHEBI:24875"/>
    </ligand>
</feature>
<comment type="catalytic activity">
    <reaction evidence="5">
        <text>N-terminal N-formyl-L-methionyl-[peptide] + H2O = N-terminal L-methionyl-[peptide] + formate</text>
        <dbReference type="Rhea" id="RHEA:24420"/>
        <dbReference type="Rhea" id="RHEA-COMP:10639"/>
        <dbReference type="Rhea" id="RHEA-COMP:10640"/>
        <dbReference type="ChEBI" id="CHEBI:15377"/>
        <dbReference type="ChEBI" id="CHEBI:15740"/>
        <dbReference type="ChEBI" id="CHEBI:49298"/>
        <dbReference type="ChEBI" id="CHEBI:64731"/>
        <dbReference type="EC" id="3.5.1.88"/>
    </reaction>
</comment>
<feature type="binding site" evidence="5">
    <location>
        <position position="164"/>
    </location>
    <ligand>
        <name>Fe cation</name>
        <dbReference type="ChEBI" id="CHEBI:24875"/>
    </ligand>
</feature>
<dbReference type="InterPro" id="IPR036821">
    <property type="entry name" value="Peptide_deformylase_sf"/>
</dbReference>
<comment type="cofactor">
    <cofactor evidence="5">
        <name>Fe(2+)</name>
        <dbReference type="ChEBI" id="CHEBI:29033"/>
    </cofactor>
    <text evidence="5">Binds 1 Fe(2+) ion.</text>
</comment>
<proteinExistence type="inferred from homology"/>
<keyword evidence="3 5" id="KW-0378">Hydrolase</keyword>
<sequence length="197" mass="22452">MIVQKEDPILREKAEPVNPKDFSSPRLKKILGDMVTAMEKELDGVAIAAPQIGIPLRIFIVSHRAFEYADDEEDEDDRNELDSLHTHDSPKIKRSNMVFINPVIIKLSRKKVWMPEGCLSVRWLYGEVSRAEKATVRAYDENGKVFTWGGSGLLAQIFQHETDHLNGTLFIDSARNVEKITAEEQKIRLEGARNNHE</sequence>
<keyword evidence="4 5" id="KW-0648">Protein biosynthesis</keyword>
<dbReference type="GO" id="GO:0042586">
    <property type="term" value="F:peptide deformylase activity"/>
    <property type="evidence" value="ECO:0007669"/>
    <property type="project" value="UniProtKB-UniRule"/>
</dbReference>
<dbReference type="GO" id="GO:0006412">
    <property type="term" value="P:translation"/>
    <property type="evidence" value="ECO:0007669"/>
    <property type="project" value="UniProtKB-UniRule"/>
</dbReference>
<dbReference type="STRING" id="1618756.UV12_C0006G0036"/>
<evidence type="ECO:0000256" key="1">
    <source>
        <dbReference type="ARBA" id="ARBA00010759"/>
    </source>
</evidence>
<feature type="active site" evidence="5">
    <location>
        <position position="161"/>
    </location>
</feature>
<dbReference type="SUPFAM" id="SSF56420">
    <property type="entry name" value="Peptide deformylase"/>
    <property type="match status" value="1"/>
</dbReference>
<comment type="caution">
    <text evidence="7">The sequence shown here is derived from an EMBL/GenBank/DDBJ whole genome shotgun (WGS) entry which is preliminary data.</text>
</comment>
<dbReference type="EMBL" id="LCDG01000006">
    <property type="protein sequence ID" value="KKS47612.1"/>
    <property type="molecule type" value="Genomic_DNA"/>
</dbReference>
<keyword evidence="5" id="KW-0408">Iron</keyword>
<evidence type="ECO:0000256" key="6">
    <source>
        <dbReference type="SAM" id="MobiDB-lite"/>
    </source>
</evidence>
<feature type="binding site" evidence="5">
    <location>
        <position position="160"/>
    </location>
    <ligand>
        <name>Fe cation</name>
        <dbReference type="ChEBI" id="CHEBI:24875"/>
    </ligand>
</feature>
<dbReference type="PANTHER" id="PTHR10458">
    <property type="entry name" value="PEPTIDE DEFORMYLASE"/>
    <property type="match status" value="1"/>
</dbReference>
<feature type="compositionally biased region" description="Basic and acidic residues" evidence="6">
    <location>
        <begin position="1"/>
        <end position="15"/>
    </location>
</feature>
<dbReference type="Proteomes" id="UP000034704">
    <property type="component" value="Unassembled WGS sequence"/>
</dbReference>
<protein>
    <recommendedName>
        <fullName evidence="5">Peptide deformylase</fullName>
        <shortName evidence="5">PDF</shortName>
        <ecNumber evidence="5">3.5.1.88</ecNumber>
    </recommendedName>
    <alternativeName>
        <fullName evidence="5">Polypeptide deformylase</fullName>
    </alternativeName>
</protein>
<dbReference type="PANTHER" id="PTHR10458:SF22">
    <property type="entry name" value="PEPTIDE DEFORMYLASE"/>
    <property type="match status" value="1"/>
</dbReference>
<dbReference type="InterPro" id="IPR023635">
    <property type="entry name" value="Peptide_deformylase"/>
</dbReference>
<evidence type="ECO:0000313" key="7">
    <source>
        <dbReference type="EMBL" id="KKS47612.1"/>
    </source>
</evidence>
<dbReference type="Gene3D" id="3.90.45.10">
    <property type="entry name" value="Peptide deformylase"/>
    <property type="match status" value="1"/>
</dbReference>